<protein>
    <submittedName>
        <fullName evidence="1">Uncharacterized protein</fullName>
    </submittedName>
</protein>
<name>U4KZS0_PYROM</name>
<gene>
    <name evidence="1" type="ORF">PCON_04796</name>
</gene>
<proteinExistence type="predicted"/>
<organism evidence="1 2">
    <name type="scientific">Pyronema omphalodes (strain CBS 100304)</name>
    <name type="common">Pyronema confluens</name>
    <dbReference type="NCBI Taxonomy" id="1076935"/>
    <lineage>
        <taxon>Eukaryota</taxon>
        <taxon>Fungi</taxon>
        <taxon>Dikarya</taxon>
        <taxon>Ascomycota</taxon>
        <taxon>Pezizomycotina</taxon>
        <taxon>Pezizomycetes</taxon>
        <taxon>Pezizales</taxon>
        <taxon>Pyronemataceae</taxon>
        <taxon>Pyronema</taxon>
    </lineage>
</organism>
<dbReference type="Proteomes" id="UP000018144">
    <property type="component" value="Unassembled WGS sequence"/>
</dbReference>
<dbReference type="EMBL" id="HF935238">
    <property type="protein sequence ID" value="CCX05209.1"/>
    <property type="molecule type" value="Genomic_DNA"/>
</dbReference>
<keyword evidence="2" id="KW-1185">Reference proteome</keyword>
<reference evidence="1 2" key="1">
    <citation type="journal article" date="2013" name="PLoS Genet.">
        <title>The genome and development-dependent transcriptomes of Pyronema confluens: a window into fungal evolution.</title>
        <authorList>
            <person name="Traeger S."/>
            <person name="Altegoer F."/>
            <person name="Freitag M."/>
            <person name="Gabaldon T."/>
            <person name="Kempken F."/>
            <person name="Kumar A."/>
            <person name="Marcet-Houben M."/>
            <person name="Poggeler S."/>
            <person name="Stajich J.E."/>
            <person name="Nowrousian M."/>
        </authorList>
    </citation>
    <scope>NUCLEOTIDE SEQUENCE [LARGE SCALE GENOMIC DNA]</scope>
    <source>
        <strain evidence="2">CBS 100304</strain>
        <tissue evidence="1">Vegetative mycelium</tissue>
    </source>
</reference>
<evidence type="ECO:0000313" key="2">
    <source>
        <dbReference type="Proteomes" id="UP000018144"/>
    </source>
</evidence>
<dbReference type="AlphaFoldDB" id="U4KZS0"/>
<accession>U4KZS0</accession>
<evidence type="ECO:0000313" key="1">
    <source>
        <dbReference type="EMBL" id="CCX05209.1"/>
    </source>
</evidence>
<sequence length="104" mass="11555">MLLHHAGSMSSCGCFKNLHSARDIEQRKINQWTTPAFTQLTSGYPDSIFEISPGLSQVKYSQTDRVINEDLALPSYPLAILETNECGTTKCCCVVQIQFQDVIA</sequence>